<reference evidence="2" key="1">
    <citation type="submission" date="2018-12" db="EMBL/GenBank/DDBJ databases">
        <title>Singled stranded DNA viruses identified in blackflies (Austrosimulium ungulatum) sampled in New Zealand.</title>
        <authorList>
            <person name="Kraberger S."/>
            <person name="Fontenele R.S."/>
            <person name="Schmidlin K."/>
            <person name="Walters M."/>
            <person name="Varsani A."/>
        </authorList>
    </citation>
    <scope>NUCLEOTIDE SEQUENCE [LARGE SCALE GENOMIC DNA]</scope>
    <source>
        <strain evidence="2">108</strain>
    </source>
</reference>
<dbReference type="Proteomes" id="UP000324616">
    <property type="component" value="Segment"/>
</dbReference>
<feature type="compositionally biased region" description="Polar residues" evidence="1">
    <location>
        <begin position="68"/>
        <end position="78"/>
    </location>
</feature>
<proteinExistence type="predicted"/>
<dbReference type="EMBL" id="MK249181">
    <property type="protein sequence ID" value="QCQ84866.1"/>
    <property type="molecule type" value="Genomic_DNA"/>
</dbReference>
<accession>A0A4P8PLR5</accession>
<organism evidence="2">
    <name type="scientific">Blackfly microvirus SF02</name>
    <dbReference type="NCBI Taxonomy" id="2576452"/>
    <lineage>
        <taxon>Viruses</taxon>
        <taxon>Monodnaviria</taxon>
        <taxon>Sangervirae</taxon>
        <taxon>Phixviricota</taxon>
        <taxon>Malgrandaviricetes</taxon>
        <taxon>Petitvirales</taxon>
        <taxon>Microviridae</taxon>
        <taxon>Microvirus</taxon>
    </lineage>
</organism>
<protein>
    <submittedName>
        <fullName evidence="2">Uncharacterized protein</fullName>
    </submittedName>
</protein>
<name>A0A4P8PLR5_9VIRU</name>
<evidence type="ECO:0000256" key="1">
    <source>
        <dbReference type="SAM" id="MobiDB-lite"/>
    </source>
</evidence>
<feature type="compositionally biased region" description="Polar residues" evidence="1">
    <location>
        <begin position="48"/>
        <end position="58"/>
    </location>
</feature>
<evidence type="ECO:0000313" key="2">
    <source>
        <dbReference type="EMBL" id="QCQ84866.1"/>
    </source>
</evidence>
<feature type="region of interest" description="Disordered" evidence="1">
    <location>
        <begin position="45"/>
        <end position="78"/>
    </location>
</feature>
<sequence>MMTSGAFLILSPSKGVQGCSPASPALPKGLLNRIFDLSTHLMLGTAPKTLSQKNQRPSQRGARGTRSRPPNQVIKLQN</sequence>